<keyword evidence="2" id="KW-1133">Transmembrane helix</keyword>
<feature type="region of interest" description="Disordered" evidence="1">
    <location>
        <begin position="134"/>
        <end position="184"/>
    </location>
</feature>
<keyword evidence="2" id="KW-0812">Transmembrane</keyword>
<sequence length="184" mass="21077">MTTGIVNLAEGCSLQSKELTIHSHNQYNSHMTMDFKINVPTLNSMVNNIINKTYHNSSRVTFNTDGDFDKLDKQIATLQEQEEQLPSSVTNHDIHQYAISYTIVGVMVIATLWWVVRRFGPTCCRRQAKNNPATNHVQFEDIELQPIPRRPHEEPTSSKSQSEPRAERPRRGLQATDNLAFHFD</sequence>
<protein>
    <submittedName>
        <fullName evidence="3">Uncharacterized protein</fullName>
    </submittedName>
</protein>
<dbReference type="EMBL" id="NWSH01000039">
    <property type="protein sequence ID" value="PCG80373.1"/>
    <property type="molecule type" value="Genomic_DNA"/>
</dbReference>
<proteinExistence type="predicted"/>
<gene>
    <name evidence="3" type="ORF">B5V51_8620</name>
</gene>
<keyword evidence="2" id="KW-0472">Membrane</keyword>
<evidence type="ECO:0000313" key="3">
    <source>
        <dbReference type="EMBL" id="PCG80373.1"/>
    </source>
</evidence>
<organism evidence="3">
    <name type="scientific">Heliothis virescens</name>
    <name type="common">Tobacco budworm moth</name>
    <dbReference type="NCBI Taxonomy" id="7102"/>
    <lineage>
        <taxon>Eukaryota</taxon>
        <taxon>Metazoa</taxon>
        <taxon>Ecdysozoa</taxon>
        <taxon>Arthropoda</taxon>
        <taxon>Hexapoda</taxon>
        <taxon>Insecta</taxon>
        <taxon>Pterygota</taxon>
        <taxon>Neoptera</taxon>
        <taxon>Endopterygota</taxon>
        <taxon>Lepidoptera</taxon>
        <taxon>Glossata</taxon>
        <taxon>Ditrysia</taxon>
        <taxon>Noctuoidea</taxon>
        <taxon>Noctuidae</taxon>
        <taxon>Heliothinae</taxon>
        <taxon>Heliothis</taxon>
    </lineage>
</organism>
<feature type="compositionally biased region" description="Basic and acidic residues" evidence="1">
    <location>
        <begin position="150"/>
        <end position="170"/>
    </location>
</feature>
<feature type="transmembrane region" description="Helical" evidence="2">
    <location>
        <begin position="94"/>
        <end position="116"/>
    </location>
</feature>
<comment type="caution">
    <text evidence="3">The sequence shown here is derived from an EMBL/GenBank/DDBJ whole genome shotgun (WGS) entry which is preliminary data.</text>
</comment>
<dbReference type="AlphaFoldDB" id="A0A2A4K9B1"/>
<evidence type="ECO:0000256" key="1">
    <source>
        <dbReference type="SAM" id="MobiDB-lite"/>
    </source>
</evidence>
<accession>A0A2A4K9B1</accession>
<evidence type="ECO:0000256" key="2">
    <source>
        <dbReference type="SAM" id="Phobius"/>
    </source>
</evidence>
<reference evidence="3" key="1">
    <citation type="submission" date="2017-09" db="EMBL/GenBank/DDBJ databases">
        <title>Contemporary evolution of a Lepidopteran species, Heliothis virescens, in response to modern agricultural practices.</title>
        <authorList>
            <person name="Fritz M.L."/>
            <person name="Deyonke A.M."/>
            <person name="Papanicolaou A."/>
            <person name="Micinski S."/>
            <person name="Westbrook J."/>
            <person name="Gould F."/>
        </authorList>
    </citation>
    <scope>NUCLEOTIDE SEQUENCE [LARGE SCALE GENOMIC DNA]</scope>
    <source>
        <strain evidence="3">HvINT-</strain>
        <tissue evidence="3">Whole body</tissue>
    </source>
</reference>
<name>A0A2A4K9B1_HELVI</name>